<dbReference type="EMBL" id="SJSL01000001">
    <property type="protein sequence ID" value="TCD03488.1"/>
    <property type="molecule type" value="Genomic_DNA"/>
</dbReference>
<gene>
    <name evidence="1" type="ORF">EZ437_05840</name>
</gene>
<dbReference type="Proteomes" id="UP000293347">
    <property type="component" value="Unassembled WGS sequence"/>
</dbReference>
<dbReference type="OrthoDB" id="679620at2"/>
<evidence type="ECO:0000313" key="1">
    <source>
        <dbReference type="EMBL" id="TCD03488.1"/>
    </source>
</evidence>
<accession>A0A4R0NTM9</accession>
<protein>
    <submittedName>
        <fullName evidence="1">Uncharacterized protein</fullName>
    </submittedName>
</protein>
<reference evidence="1 2" key="1">
    <citation type="submission" date="2019-02" db="EMBL/GenBank/DDBJ databases">
        <title>Pedobacter sp. RP-1-14 sp. nov., isolated from Arctic soil.</title>
        <authorList>
            <person name="Dahal R.H."/>
        </authorList>
    </citation>
    <scope>NUCLEOTIDE SEQUENCE [LARGE SCALE GENOMIC DNA]</scope>
    <source>
        <strain evidence="1 2">RP-1-14</strain>
    </source>
</reference>
<sequence>MNKELHIWPRLYRMVSLLQVILVLSISAIPLFHVHHEEVHLNKTDASAFSQAIEKCQICDFLARNQQKEFLKPSQQRMHLVLSFPLAKQVPGTITFYTFTLPGFTNKGPPSIFAFS</sequence>
<keyword evidence="2" id="KW-1185">Reference proteome</keyword>
<dbReference type="AlphaFoldDB" id="A0A4R0NTM9"/>
<evidence type="ECO:0000313" key="2">
    <source>
        <dbReference type="Proteomes" id="UP000293347"/>
    </source>
</evidence>
<organism evidence="1 2">
    <name type="scientific">Pedobacter psychroterrae</name>
    <dbReference type="NCBI Taxonomy" id="2530453"/>
    <lineage>
        <taxon>Bacteria</taxon>
        <taxon>Pseudomonadati</taxon>
        <taxon>Bacteroidota</taxon>
        <taxon>Sphingobacteriia</taxon>
        <taxon>Sphingobacteriales</taxon>
        <taxon>Sphingobacteriaceae</taxon>
        <taxon>Pedobacter</taxon>
    </lineage>
</organism>
<comment type="caution">
    <text evidence="1">The sequence shown here is derived from an EMBL/GenBank/DDBJ whole genome shotgun (WGS) entry which is preliminary data.</text>
</comment>
<name>A0A4R0NTM9_9SPHI</name>
<proteinExistence type="predicted"/>